<feature type="compositionally biased region" description="Polar residues" evidence="5">
    <location>
        <begin position="417"/>
        <end position="430"/>
    </location>
</feature>
<feature type="region of interest" description="Disordered" evidence="5">
    <location>
        <begin position="649"/>
        <end position="668"/>
    </location>
</feature>
<dbReference type="InterPro" id="IPR008937">
    <property type="entry name" value="Ras-like_GEF"/>
</dbReference>
<dbReference type="InterPro" id="IPR000651">
    <property type="entry name" value="Ras-like_Gua-exchang_fac_N"/>
</dbReference>
<dbReference type="PROSITE" id="PS50002">
    <property type="entry name" value="SH3"/>
    <property type="match status" value="1"/>
</dbReference>
<feature type="compositionally biased region" description="Polar residues" evidence="5">
    <location>
        <begin position="815"/>
        <end position="845"/>
    </location>
</feature>
<feature type="compositionally biased region" description="Low complexity" evidence="5">
    <location>
        <begin position="54"/>
        <end position="82"/>
    </location>
</feature>
<evidence type="ECO:0000259" key="8">
    <source>
        <dbReference type="PROSITE" id="PS50212"/>
    </source>
</evidence>
<feature type="domain" description="N-terminal Ras-GEF" evidence="8">
    <location>
        <begin position="938"/>
        <end position="1071"/>
    </location>
</feature>
<dbReference type="GO" id="GO:0007265">
    <property type="term" value="P:Ras protein signal transduction"/>
    <property type="evidence" value="ECO:0007669"/>
    <property type="project" value="TreeGrafter"/>
</dbReference>
<dbReference type="PANTHER" id="PTHR23113">
    <property type="entry name" value="GUANINE NUCLEOTIDE EXCHANGE FACTOR"/>
    <property type="match status" value="1"/>
</dbReference>
<feature type="compositionally biased region" description="Acidic residues" evidence="5">
    <location>
        <begin position="725"/>
        <end position="734"/>
    </location>
</feature>
<evidence type="ECO:0000313" key="10">
    <source>
        <dbReference type="Proteomes" id="UP000245884"/>
    </source>
</evidence>
<feature type="compositionally biased region" description="Low complexity" evidence="5">
    <location>
        <begin position="431"/>
        <end position="444"/>
    </location>
</feature>
<dbReference type="Proteomes" id="UP000245884">
    <property type="component" value="Unassembled WGS sequence"/>
</dbReference>
<dbReference type="Pfam" id="PF00617">
    <property type="entry name" value="RasGEF"/>
    <property type="match status" value="1"/>
</dbReference>
<feature type="region of interest" description="Disordered" evidence="5">
    <location>
        <begin position="1"/>
        <end position="147"/>
    </location>
</feature>
<feature type="region of interest" description="Disordered" evidence="5">
    <location>
        <begin position="205"/>
        <end position="230"/>
    </location>
</feature>
<feature type="compositionally biased region" description="Basic and acidic residues" evidence="5">
    <location>
        <begin position="713"/>
        <end position="724"/>
    </location>
</feature>
<evidence type="ECO:0000256" key="4">
    <source>
        <dbReference type="PROSITE-ProRule" id="PRU00192"/>
    </source>
</evidence>
<evidence type="ECO:0000256" key="1">
    <source>
        <dbReference type="ARBA" id="ARBA00022443"/>
    </source>
</evidence>
<feature type="region of interest" description="Disordered" evidence="5">
    <location>
        <begin position="397"/>
        <end position="547"/>
    </location>
</feature>
<evidence type="ECO:0000313" key="9">
    <source>
        <dbReference type="EMBL" id="PWN28845.1"/>
    </source>
</evidence>
<evidence type="ECO:0000259" key="7">
    <source>
        <dbReference type="PROSITE" id="PS50009"/>
    </source>
</evidence>
<dbReference type="InterPro" id="IPR023578">
    <property type="entry name" value="Ras_GEF_dom_sf"/>
</dbReference>
<dbReference type="Gene3D" id="2.30.30.40">
    <property type="entry name" value="SH3 Domains"/>
    <property type="match status" value="1"/>
</dbReference>
<feature type="compositionally biased region" description="Polar residues" evidence="5">
    <location>
        <begin position="522"/>
        <end position="532"/>
    </location>
</feature>
<dbReference type="InterPro" id="IPR056685">
    <property type="entry name" value="DUF7783"/>
</dbReference>
<feature type="region of interest" description="Disordered" evidence="5">
    <location>
        <begin position="1434"/>
        <end position="1473"/>
    </location>
</feature>
<feature type="compositionally biased region" description="Gly residues" evidence="5">
    <location>
        <begin position="1461"/>
        <end position="1470"/>
    </location>
</feature>
<feature type="domain" description="SH3" evidence="6">
    <location>
        <begin position="145"/>
        <end position="204"/>
    </location>
</feature>
<sequence length="1486" mass="158715">MPVASSSRLPSEAAYTMQKHHQLPSAGTALQVPDVASRGDAKLQLARSQLRPVSFSSAMTSHSTSSSIASAQTSSSGASSETIGPLDIGATPPRPPRPTARRMQTTPATYTSPRGSGSQASHGASAITEEDERDVSEEGTDEEPTPEEHVVALHDFTSSNETCLSFRAGEVIRVFNRDSSGWWDGELDGERGWFPSNYVDEEGMAIGSPDSAAHSELSPDNSFGESESYHVAPASHESGYRVFGLRRSNSGSSSAGASTIRRPHASTFVDPYRSGSGLGILEPIQHSIALLQNAVKAVRWAHFQPATACVISSVRSVLSATDCLTRESETLKAHPVLARERKQVLSELSRLVTQSRRASAVAADADPSPQDMQDMLRHASNVMNNSKRFIAVASECGVHVPDGPDSTPEERAESDKTPTPGSVRSSFVTARTSTNTNRRSLGLGSNVGGSSNGSHSAKGGRSPLLSAHEPPVPSAAGPSLSPGAKPSDRWLGPPEDGRKRADSTASTAESTATDNETASASLRSRNYSTAESLSDESQEQHSTVHTREEVLDRLKRAHEHLLSIVAAVVGHTHGHARDSHAASAAFLIDVTREAVDSVRNLLIVVEPVCDTNTLSSLWPREVSILSDAKDSLYEATSALVTAARILTSRSTSASGPGASPTIGSEDEEKSKLLAAATGLLRTGQECVGAVRMCLSKAEPSLQISMPMPSKAGAARDARAAAGERQEEEELEELEERAVQEGLRNGQPMPPATIRKGRNTLSFLGRKATSLSCLRQKYEQDAMAQSESAETSENEDAHWDSNHRRPPLPHHALTEPPTSVPMQSDLSGETSDASDAASRQHSRTSGSTMHSLHSSQTSLTTADNSSQVHGSAGSAKMDRRGTDASSRSAPFYDDRAQTTPTASAAINSNGGVMLANRRTSIESLISAPSYEPEDVCFNTDGQVTGATLPALVEKLTPHDTMVNAGFANAFFLCFRFFTTPLDLFDALVARFSMPTPPEIESHPEAMTRWVSSKVMPVRLRVLNFFKTWLGLHWHASTDRTILEPLNDFISSSVTHALQRSGQRLAELVERRQTLTDSTKTTALQAGATRGPGSLKRLVGLDPAFQPGLIDISAMYLPSTFATSKGTGPAPPAPVVNKSLMASLRAMSPDGSSAPSVLDFDPLELARQLTIMESKIFCCILPDELLARVTCKKGSCLPPTASTGTHIKQMSALTTHITGWITESILSEEDPKRRAQLLKFFIKLGDRCLALQNYNALFAIQGALQASTISRLRKTWNFLSAKYVNLAEQQRHVIEHTRNFATYRSRVRSALCPALPFLGLFLTDLTFCDEGNADTRPSPLARGGKPHHLVNFDKYAKLSRIVAEVQRFQSPYSLVEVPEVQVWLERVALVKGKKTSGPEDLYRRSLWLEPRAATSTTLGVATLGASAGIAAAAAAGGAANGGSSPSEGGSMANGTNAGAATVNGGGTGGGSKGLQSLDLFNWAEGRRR</sequence>
<dbReference type="GO" id="GO:0005886">
    <property type="term" value="C:plasma membrane"/>
    <property type="evidence" value="ECO:0007669"/>
    <property type="project" value="TreeGrafter"/>
</dbReference>
<dbReference type="RefSeq" id="XP_025363457.1">
    <property type="nucleotide sequence ID" value="XM_025503388.1"/>
</dbReference>
<dbReference type="EMBL" id="KZ819664">
    <property type="protein sequence ID" value="PWN28845.1"/>
    <property type="molecule type" value="Genomic_DNA"/>
</dbReference>
<dbReference type="SMART" id="SM00229">
    <property type="entry name" value="RasGEFN"/>
    <property type="match status" value="1"/>
</dbReference>
<dbReference type="CDD" id="cd00155">
    <property type="entry name" value="RasGEF"/>
    <property type="match status" value="1"/>
</dbReference>
<feature type="domain" description="Ras-GEF" evidence="7">
    <location>
        <begin position="1159"/>
        <end position="1409"/>
    </location>
</feature>
<protein>
    <submittedName>
        <fullName evidence="9">Ras GEF</fullName>
    </submittedName>
</protein>
<reference evidence="9 10" key="1">
    <citation type="journal article" date="2018" name="Mol. Biol. Evol.">
        <title>Broad Genomic Sampling Reveals a Smut Pathogenic Ancestry of the Fungal Clade Ustilaginomycotina.</title>
        <authorList>
            <person name="Kijpornyongpan T."/>
            <person name="Mondo S.J."/>
            <person name="Barry K."/>
            <person name="Sandor L."/>
            <person name="Lee J."/>
            <person name="Lipzen A."/>
            <person name="Pangilinan J."/>
            <person name="LaButti K."/>
            <person name="Hainaut M."/>
            <person name="Henrissat B."/>
            <person name="Grigoriev I.V."/>
            <person name="Spatafora J.W."/>
            <person name="Aime M.C."/>
        </authorList>
    </citation>
    <scope>NUCLEOTIDE SEQUENCE [LARGE SCALE GENOMIC DNA]</scope>
    <source>
        <strain evidence="9 10">MCA 5214</strain>
    </source>
</reference>
<organism evidence="9 10">
    <name type="scientific">Jaminaea rosea</name>
    <dbReference type="NCBI Taxonomy" id="1569628"/>
    <lineage>
        <taxon>Eukaryota</taxon>
        <taxon>Fungi</taxon>
        <taxon>Dikarya</taxon>
        <taxon>Basidiomycota</taxon>
        <taxon>Ustilaginomycotina</taxon>
        <taxon>Exobasidiomycetes</taxon>
        <taxon>Microstromatales</taxon>
        <taxon>Microstromatales incertae sedis</taxon>
        <taxon>Jaminaea</taxon>
    </lineage>
</organism>
<feature type="region of interest" description="Disordered" evidence="5">
    <location>
        <begin position="704"/>
        <end position="757"/>
    </location>
</feature>
<feature type="region of interest" description="Disordered" evidence="5">
    <location>
        <begin position="778"/>
        <end position="902"/>
    </location>
</feature>
<dbReference type="OrthoDB" id="28357at2759"/>
<feature type="compositionally biased region" description="Acidic residues" evidence="5">
    <location>
        <begin position="128"/>
        <end position="145"/>
    </location>
</feature>
<accession>A0A316V085</accession>
<proteinExistence type="predicted"/>
<dbReference type="GeneID" id="37025211"/>
<keyword evidence="2 3" id="KW-0344">Guanine-nucleotide releasing factor</keyword>
<dbReference type="STRING" id="1569628.A0A316V085"/>
<dbReference type="GO" id="GO:0005085">
    <property type="term" value="F:guanyl-nucleotide exchange factor activity"/>
    <property type="evidence" value="ECO:0007669"/>
    <property type="project" value="UniProtKB-KW"/>
</dbReference>
<dbReference type="PROSITE" id="PS50212">
    <property type="entry name" value="RASGEF_NTER"/>
    <property type="match status" value="1"/>
</dbReference>
<name>A0A316V085_9BASI</name>
<dbReference type="InterPro" id="IPR001895">
    <property type="entry name" value="RASGEF_cat_dom"/>
</dbReference>
<dbReference type="PANTHER" id="PTHR23113:SF354">
    <property type="entry name" value="BUD SITE SELECTION PROTEIN 5"/>
    <property type="match status" value="1"/>
</dbReference>
<dbReference type="CDD" id="cd11883">
    <property type="entry name" value="SH3_Sdc25"/>
    <property type="match status" value="1"/>
</dbReference>
<dbReference type="InterPro" id="IPR001452">
    <property type="entry name" value="SH3_domain"/>
</dbReference>
<evidence type="ECO:0000259" key="6">
    <source>
        <dbReference type="PROSITE" id="PS50002"/>
    </source>
</evidence>
<dbReference type="SUPFAM" id="SSF48366">
    <property type="entry name" value="Ras GEF"/>
    <property type="match status" value="1"/>
</dbReference>
<dbReference type="Gene3D" id="1.10.840.10">
    <property type="entry name" value="Ras guanine-nucleotide exchange factors catalytic domain"/>
    <property type="match status" value="1"/>
</dbReference>
<dbReference type="Pfam" id="PF07653">
    <property type="entry name" value="SH3_2"/>
    <property type="match status" value="1"/>
</dbReference>
<dbReference type="FunFam" id="2.30.30.40:FF:000072">
    <property type="entry name" value="Unconventional Myosin IB"/>
    <property type="match status" value="1"/>
</dbReference>
<dbReference type="Gene3D" id="1.20.870.10">
    <property type="entry name" value="Son of sevenless (SoS) protein Chain: S domain 1"/>
    <property type="match status" value="1"/>
</dbReference>
<dbReference type="SMART" id="SM00326">
    <property type="entry name" value="SH3"/>
    <property type="match status" value="1"/>
</dbReference>
<dbReference type="SUPFAM" id="SSF50044">
    <property type="entry name" value="SH3-domain"/>
    <property type="match status" value="1"/>
</dbReference>
<dbReference type="PRINTS" id="PR00452">
    <property type="entry name" value="SH3DOMAIN"/>
</dbReference>
<dbReference type="CDD" id="cd06224">
    <property type="entry name" value="REM"/>
    <property type="match status" value="1"/>
</dbReference>
<dbReference type="SMART" id="SM00147">
    <property type="entry name" value="RasGEF"/>
    <property type="match status" value="1"/>
</dbReference>
<feature type="compositionally biased region" description="Low complexity" evidence="5">
    <location>
        <begin position="503"/>
        <end position="521"/>
    </location>
</feature>
<feature type="compositionally biased region" description="Low complexity" evidence="5">
    <location>
        <begin position="101"/>
        <end position="126"/>
    </location>
</feature>
<keyword evidence="10" id="KW-1185">Reference proteome</keyword>
<dbReference type="InterPro" id="IPR036028">
    <property type="entry name" value="SH3-like_dom_sf"/>
</dbReference>
<dbReference type="Pfam" id="PF25006">
    <property type="entry name" value="DUF7783"/>
    <property type="match status" value="1"/>
</dbReference>
<feature type="compositionally biased region" description="Low complexity" evidence="5">
    <location>
        <begin position="846"/>
        <end position="860"/>
    </location>
</feature>
<gene>
    <name evidence="9" type="ORF">BDZ90DRAFT_132380</name>
</gene>
<dbReference type="InterPro" id="IPR036964">
    <property type="entry name" value="RASGEF_cat_dom_sf"/>
</dbReference>
<keyword evidence="1 4" id="KW-0728">SH3 domain</keyword>
<evidence type="ECO:0000256" key="2">
    <source>
        <dbReference type="ARBA" id="ARBA00022658"/>
    </source>
</evidence>
<evidence type="ECO:0000256" key="5">
    <source>
        <dbReference type="SAM" id="MobiDB-lite"/>
    </source>
</evidence>
<dbReference type="Pfam" id="PF00618">
    <property type="entry name" value="RasGEF_N"/>
    <property type="match status" value="1"/>
</dbReference>
<evidence type="ECO:0000256" key="3">
    <source>
        <dbReference type="PROSITE-ProRule" id="PRU00168"/>
    </source>
</evidence>
<dbReference type="PROSITE" id="PS50009">
    <property type="entry name" value="RASGEF_CAT"/>
    <property type="match status" value="1"/>
</dbReference>
<feature type="compositionally biased region" description="Low complexity" evidence="5">
    <location>
        <begin position="1434"/>
        <end position="1460"/>
    </location>
</feature>